<accession>A0A150RAC2</accession>
<evidence type="ECO:0000313" key="1">
    <source>
        <dbReference type="EMBL" id="KYF76886.1"/>
    </source>
</evidence>
<protein>
    <submittedName>
        <fullName evidence="1">Uncharacterized protein</fullName>
    </submittedName>
</protein>
<organism evidence="1 2">
    <name type="scientific">Sorangium cellulosum</name>
    <name type="common">Polyangium cellulosum</name>
    <dbReference type="NCBI Taxonomy" id="56"/>
    <lineage>
        <taxon>Bacteria</taxon>
        <taxon>Pseudomonadati</taxon>
        <taxon>Myxococcota</taxon>
        <taxon>Polyangia</taxon>
        <taxon>Polyangiales</taxon>
        <taxon>Polyangiaceae</taxon>
        <taxon>Sorangium</taxon>
    </lineage>
</organism>
<dbReference type="Proteomes" id="UP000075635">
    <property type="component" value="Unassembled WGS sequence"/>
</dbReference>
<proteinExistence type="predicted"/>
<dbReference type="EMBL" id="JEMB01002968">
    <property type="protein sequence ID" value="KYF76886.1"/>
    <property type="molecule type" value="Genomic_DNA"/>
</dbReference>
<evidence type="ECO:0000313" key="2">
    <source>
        <dbReference type="Proteomes" id="UP000075635"/>
    </source>
</evidence>
<name>A0A150RAC2_SORCE</name>
<gene>
    <name evidence="1" type="ORF">BE17_23790</name>
</gene>
<dbReference type="AlphaFoldDB" id="A0A150RAC2"/>
<comment type="caution">
    <text evidence="1">The sequence shown here is derived from an EMBL/GenBank/DDBJ whole genome shotgun (WGS) entry which is preliminary data.</text>
</comment>
<reference evidence="1 2" key="1">
    <citation type="submission" date="2014-02" db="EMBL/GenBank/DDBJ databases">
        <title>The small core and large imbalanced accessory genome model reveals a collaborative survival strategy of Sorangium cellulosum strains in nature.</title>
        <authorList>
            <person name="Han K."/>
            <person name="Peng R."/>
            <person name="Blom J."/>
            <person name="Li Y.-Z."/>
        </authorList>
    </citation>
    <scope>NUCLEOTIDE SEQUENCE [LARGE SCALE GENOMIC DNA]</scope>
    <source>
        <strain evidence="1 2">So0011-07</strain>
    </source>
</reference>
<sequence>MAPMKRGKRTRRARDVRAKLHVEAERLADDVHRLAYTAVRFQRDHMDRYEREAIEEAHGFLNKAERALDALVSSLGKAAGRHR</sequence>